<dbReference type="AlphaFoldDB" id="A0A285E796"/>
<feature type="domain" description="AMP-binding enzyme C-terminal" evidence="7">
    <location>
        <begin position="455"/>
        <end position="532"/>
    </location>
</feature>
<proteinExistence type="inferred from homology"/>
<evidence type="ECO:0000313" key="9">
    <source>
        <dbReference type="Proteomes" id="UP000219514"/>
    </source>
</evidence>
<dbReference type="InterPro" id="IPR020845">
    <property type="entry name" value="AMP-binding_CS"/>
</dbReference>
<organism evidence="8 9">
    <name type="scientific">Geodermatophilus sabuli</name>
    <dbReference type="NCBI Taxonomy" id="1564158"/>
    <lineage>
        <taxon>Bacteria</taxon>
        <taxon>Bacillati</taxon>
        <taxon>Actinomycetota</taxon>
        <taxon>Actinomycetes</taxon>
        <taxon>Geodermatophilales</taxon>
        <taxon>Geodermatophilaceae</taxon>
        <taxon>Geodermatophilus</taxon>
    </lineage>
</organism>
<dbReference type="PROSITE" id="PS00455">
    <property type="entry name" value="AMP_BINDING"/>
    <property type="match status" value="1"/>
</dbReference>
<evidence type="ECO:0000313" key="8">
    <source>
        <dbReference type="EMBL" id="SNX94733.1"/>
    </source>
</evidence>
<keyword evidence="9" id="KW-1185">Reference proteome</keyword>
<dbReference type="EMBL" id="OBDO01000001">
    <property type="protein sequence ID" value="SNX94733.1"/>
    <property type="molecule type" value="Genomic_DNA"/>
</dbReference>
<feature type="compositionally biased region" description="Basic and acidic residues" evidence="5">
    <location>
        <begin position="555"/>
        <end position="565"/>
    </location>
</feature>
<evidence type="ECO:0000256" key="3">
    <source>
        <dbReference type="ARBA" id="ARBA00022741"/>
    </source>
</evidence>
<dbReference type="Pfam" id="PF13193">
    <property type="entry name" value="AMP-binding_C"/>
    <property type="match status" value="1"/>
</dbReference>
<dbReference type="GO" id="GO:0015645">
    <property type="term" value="F:fatty acid ligase activity"/>
    <property type="evidence" value="ECO:0007669"/>
    <property type="project" value="TreeGrafter"/>
</dbReference>
<accession>A0A285E796</accession>
<dbReference type="InterPro" id="IPR051087">
    <property type="entry name" value="Mitochondrial_ACSM"/>
</dbReference>
<gene>
    <name evidence="8" type="ORF">SAMN06893097_101530</name>
</gene>
<dbReference type="GO" id="GO:0005524">
    <property type="term" value="F:ATP binding"/>
    <property type="evidence" value="ECO:0007669"/>
    <property type="project" value="UniProtKB-KW"/>
</dbReference>
<sequence length="575" mass="62593">MPTTATETYLRARDLLLRHRTDHARAVAEFEWPAFPGPFTWAIDWFDARARGNPAPALWIVEEDGSEAVYSFDEMAARSDRLADLLAADGVGRGDRVLLMLGNQVELWDAVLAIAKLGAVIMPTTTALQTADLADRIERGRARYVIANAADTAKFTPLTAELGKLVVGGPVDGWRPYTDVASMPGTVRTAVTLPEDPLLVYFTSGTTSRPKLVEHSQVSYPVGHLSTMYWIGLQPGDVHLNISSPGWAKHAWSNVFAPWIAEATVFVHNYRRFDAAALLGHIRRCGVTSFCAPPTVWRMLIQADLSGGPGDLREVVAAGEPLNPEVIEQVREQWGLTIRDGFGQTETSVQIANTPGQDVVPGSMGRPLPGVPAVLVDPLTGEPADEGEICLDLSARPVGLMTGYTDDAQRHAEAMAGGYYHTGDVARRDSAGHITYIGRMDDVFKSSDYKISPFELESVLIEHPAVAEAAVVPAPDPVRLAVPKAFVVLAEGWSPDEETARSILAHARERLAPFQRVRRIEFAELPKTISGKIRRVDLRTLEAQRSEGAAPPATEWRDDDLRDRTPSAVPTGAPS</sequence>
<dbReference type="Proteomes" id="UP000219514">
    <property type="component" value="Unassembled WGS sequence"/>
</dbReference>
<dbReference type="PANTHER" id="PTHR43605">
    <property type="entry name" value="ACYL-COENZYME A SYNTHETASE"/>
    <property type="match status" value="1"/>
</dbReference>
<keyword evidence="2" id="KW-0436">Ligase</keyword>
<evidence type="ECO:0000256" key="2">
    <source>
        <dbReference type="ARBA" id="ARBA00022598"/>
    </source>
</evidence>
<keyword evidence="3" id="KW-0547">Nucleotide-binding</keyword>
<dbReference type="RefSeq" id="WP_097204110.1">
    <property type="nucleotide sequence ID" value="NZ_JACHXB010000001.1"/>
</dbReference>
<feature type="domain" description="AMP-dependent synthetase/ligase" evidence="6">
    <location>
        <begin position="51"/>
        <end position="404"/>
    </location>
</feature>
<protein>
    <submittedName>
        <fullName evidence="8">Acetyl-CoA synthetase</fullName>
    </submittedName>
</protein>
<comment type="similarity">
    <text evidence="1">Belongs to the ATP-dependent AMP-binding enzyme family.</text>
</comment>
<evidence type="ECO:0000256" key="4">
    <source>
        <dbReference type="ARBA" id="ARBA00022840"/>
    </source>
</evidence>
<dbReference type="InterPro" id="IPR025110">
    <property type="entry name" value="AMP-bd_C"/>
</dbReference>
<name>A0A285E796_9ACTN</name>
<dbReference type="GO" id="GO:0016405">
    <property type="term" value="F:CoA-ligase activity"/>
    <property type="evidence" value="ECO:0007669"/>
    <property type="project" value="UniProtKB-ARBA"/>
</dbReference>
<dbReference type="InterPro" id="IPR000873">
    <property type="entry name" value="AMP-dep_synth/lig_dom"/>
</dbReference>
<evidence type="ECO:0000256" key="5">
    <source>
        <dbReference type="SAM" id="MobiDB-lite"/>
    </source>
</evidence>
<dbReference type="InterPro" id="IPR045851">
    <property type="entry name" value="AMP-bd_C_sf"/>
</dbReference>
<keyword evidence="4" id="KW-0067">ATP-binding</keyword>
<dbReference type="Gene3D" id="3.30.300.30">
    <property type="match status" value="1"/>
</dbReference>
<evidence type="ECO:0000256" key="1">
    <source>
        <dbReference type="ARBA" id="ARBA00006432"/>
    </source>
</evidence>
<dbReference type="SUPFAM" id="SSF56801">
    <property type="entry name" value="Acetyl-CoA synthetase-like"/>
    <property type="match status" value="1"/>
</dbReference>
<dbReference type="InterPro" id="IPR042099">
    <property type="entry name" value="ANL_N_sf"/>
</dbReference>
<dbReference type="OrthoDB" id="9803968at2"/>
<evidence type="ECO:0000259" key="6">
    <source>
        <dbReference type="Pfam" id="PF00501"/>
    </source>
</evidence>
<dbReference type="PANTHER" id="PTHR43605:SF10">
    <property type="entry name" value="ACYL-COA SYNTHETASE MEDIUM CHAIN FAMILY MEMBER 3"/>
    <property type="match status" value="1"/>
</dbReference>
<dbReference type="Pfam" id="PF00501">
    <property type="entry name" value="AMP-binding"/>
    <property type="match status" value="1"/>
</dbReference>
<dbReference type="GO" id="GO:0006633">
    <property type="term" value="P:fatty acid biosynthetic process"/>
    <property type="evidence" value="ECO:0007669"/>
    <property type="project" value="TreeGrafter"/>
</dbReference>
<evidence type="ECO:0000259" key="7">
    <source>
        <dbReference type="Pfam" id="PF13193"/>
    </source>
</evidence>
<feature type="region of interest" description="Disordered" evidence="5">
    <location>
        <begin position="541"/>
        <end position="575"/>
    </location>
</feature>
<dbReference type="GO" id="GO:0004321">
    <property type="term" value="F:fatty-acyl-CoA synthase activity"/>
    <property type="evidence" value="ECO:0007669"/>
    <property type="project" value="TreeGrafter"/>
</dbReference>
<dbReference type="GO" id="GO:0006637">
    <property type="term" value="P:acyl-CoA metabolic process"/>
    <property type="evidence" value="ECO:0007669"/>
    <property type="project" value="TreeGrafter"/>
</dbReference>
<reference evidence="8 9" key="1">
    <citation type="submission" date="2017-09" db="EMBL/GenBank/DDBJ databases">
        <authorList>
            <person name="Ehlers B."/>
            <person name="Leendertz F.H."/>
        </authorList>
    </citation>
    <scope>NUCLEOTIDE SEQUENCE [LARGE SCALE GENOMIC DNA]</scope>
    <source>
        <strain evidence="8 9">DSM 46844</strain>
    </source>
</reference>
<dbReference type="Gene3D" id="3.40.50.12780">
    <property type="entry name" value="N-terminal domain of ligase-like"/>
    <property type="match status" value="1"/>
</dbReference>
<dbReference type="FunFam" id="3.30.300.30:FF:000028">
    <property type="entry name" value="AMP-dependent synthetase"/>
    <property type="match status" value="1"/>
</dbReference>